<dbReference type="GO" id="GO:0004523">
    <property type="term" value="F:RNA-DNA hybrid ribonuclease activity"/>
    <property type="evidence" value="ECO:0007669"/>
    <property type="project" value="InterPro"/>
</dbReference>
<dbReference type="RefSeq" id="WP_206293955.1">
    <property type="nucleotide sequence ID" value="NZ_CP063458.1"/>
</dbReference>
<dbReference type="KEGG" id="hbs:IPV69_05690"/>
<protein>
    <submittedName>
        <fullName evidence="3">Ribonuclease HI family protein</fullName>
    </submittedName>
</protein>
<feature type="domain" description="RNase H type-1" evidence="2">
    <location>
        <begin position="1"/>
        <end position="132"/>
    </location>
</feature>
<evidence type="ECO:0000313" key="3">
    <source>
        <dbReference type="EMBL" id="QOV90851.1"/>
    </source>
</evidence>
<dbReference type="PANTHER" id="PTHR48475">
    <property type="entry name" value="RIBONUCLEASE H"/>
    <property type="match status" value="1"/>
</dbReference>
<evidence type="ECO:0000259" key="2">
    <source>
        <dbReference type="PROSITE" id="PS50879"/>
    </source>
</evidence>
<feature type="region of interest" description="Disordered" evidence="1">
    <location>
        <begin position="136"/>
        <end position="185"/>
    </location>
</feature>
<feature type="compositionally biased region" description="Low complexity" evidence="1">
    <location>
        <begin position="147"/>
        <end position="162"/>
    </location>
</feature>
<dbReference type="PANTHER" id="PTHR48475:SF1">
    <property type="entry name" value="RNASE H TYPE-1 DOMAIN-CONTAINING PROTEIN"/>
    <property type="match status" value="1"/>
</dbReference>
<evidence type="ECO:0000256" key="1">
    <source>
        <dbReference type="SAM" id="MobiDB-lite"/>
    </source>
</evidence>
<dbReference type="CDD" id="cd09279">
    <property type="entry name" value="RNase_HI_like"/>
    <property type="match status" value="1"/>
</dbReference>
<dbReference type="InterPro" id="IPR002156">
    <property type="entry name" value="RNaseH_domain"/>
</dbReference>
<accession>A0A7M2X162</accession>
<keyword evidence="4" id="KW-1185">Reference proteome</keyword>
<sequence>MEEVITLQFDGGSRGNPGPAGIGVVLRAEDGTPVVTLGRFIGRATNNVAEYKALITALEQAKKLGAKKIIVRGDSELIIKQMRGEYRVKNPDLKQLYDEAQHLLAHFDKSKIEHNYREDNTLADKLANLAMDRKAEVTDVDDPGPAPSVSASRPGASRPAPALTGSRSPGVANAGGSHATASAGTAGSAATKTEVGSVHTCPRCGCSVKILRPSGSPPENLGPFNCICGVRMKAE</sequence>
<dbReference type="InterPro" id="IPR036397">
    <property type="entry name" value="RNaseH_sf"/>
</dbReference>
<dbReference type="Pfam" id="PF13456">
    <property type="entry name" value="RVT_3"/>
    <property type="match status" value="1"/>
</dbReference>
<dbReference type="Proteomes" id="UP000593765">
    <property type="component" value="Chromosome"/>
</dbReference>
<reference evidence="3 4" key="1">
    <citation type="submission" date="2020-10" db="EMBL/GenBank/DDBJ databases">
        <title>Wide distribution of Phycisphaera-like planctomycetes from WD2101 soil group in peatlands and genome analysis of the first cultivated representative.</title>
        <authorList>
            <person name="Dedysh S.N."/>
            <person name="Beletsky A.V."/>
            <person name="Ivanova A."/>
            <person name="Kulichevskaya I.S."/>
            <person name="Suzina N.E."/>
            <person name="Philippov D.A."/>
            <person name="Rakitin A.L."/>
            <person name="Mardanov A.V."/>
            <person name="Ravin N.V."/>
        </authorList>
    </citation>
    <scope>NUCLEOTIDE SEQUENCE [LARGE SCALE GENOMIC DNA]</scope>
    <source>
        <strain evidence="3 4">M1803</strain>
    </source>
</reference>
<dbReference type="Gene3D" id="3.30.420.10">
    <property type="entry name" value="Ribonuclease H-like superfamily/Ribonuclease H"/>
    <property type="match status" value="1"/>
</dbReference>
<dbReference type="SUPFAM" id="SSF53098">
    <property type="entry name" value="Ribonuclease H-like"/>
    <property type="match status" value="1"/>
</dbReference>
<evidence type="ECO:0000313" key="4">
    <source>
        <dbReference type="Proteomes" id="UP000593765"/>
    </source>
</evidence>
<organism evidence="3 4">
    <name type="scientific">Humisphaera borealis</name>
    <dbReference type="NCBI Taxonomy" id="2807512"/>
    <lineage>
        <taxon>Bacteria</taxon>
        <taxon>Pseudomonadati</taxon>
        <taxon>Planctomycetota</taxon>
        <taxon>Phycisphaerae</taxon>
        <taxon>Tepidisphaerales</taxon>
        <taxon>Tepidisphaeraceae</taxon>
        <taxon>Humisphaera</taxon>
    </lineage>
</organism>
<name>A0A7M2X162_9BACT</name>
<dbReference type="AlphaFoldDB" id="A0A7M2X162"/>
<dbReference type="InterPro" id="IPR012337">
    <property type="entry name" value="RNaseH-like_sf"/>
</dbReference>
<gene>
    <name evidence="3" type="ORF">IPV69_05690</name>
</gene>
<dbReference type="EMBL" id="CP063458">
    <property type="protein sequence ID" value="QOV90851.1"/>
    <property type="molecule type" value="Genomic_DNA"/>
</dbReference>
<dbReference type="PROSITE" id="PS50879">
    <property type="entry name" value="RNASE_H_1"/>
    <property type="match status" value="1"/>
</dbReference>
<dbReference type="FunFam" id="3.30.420.10:FF:000076">
    <property type="entry name" value="RBR-type E3 ubiquitin transferase"/>
    <property type="match status" value="1"/>
</dbReference>
<feature type="compositionally biased region" description="Low complexity" evidence="1">
    <location>
        <begin position="172"/>
        <end position="185"/>
    </location>
</feature>
<proteinExistence type="predicted"/>
<dbReference type="GO" id="GO:0003676">
    <property type="term" value="F:nucleic acid binding"/>
    <property type="evidence" value="ECO:0007669"/>
    <property type="project" value="InterPro"/>
</dbReference>